<gene>
    <name evidence="12" type="ORF">FC07_GL000765</name>
</gene>
<feature type="binding site" evidence="11">
    <location>
        <position position="188"/>
    </location>
    <ligand>
        <name>Mg(2+)</name>
        <dbReference type="ChEBI" id="CHEBI:18420"/>
    </ligand>
</feature>
<dbReference type="Pfam" id="PF02424">
    <property type="entry name" value="ApbE"/>
    <property type="match status" value="1"/>
</dbReference>
<dbReference type="Gene3D" id="3.10.520.10">
    <property type="entry name" value="ApbE-like domains"/>
    <property type="match status" value="1"/>
</dbReference>
<keyword evidence="13" id="KW-1185">Reference proteome</keyword>
<keyword evidence="3 10" id="KW-0285">Flavoprotein</keyword>
<evidence type="ECO:0000256" key="4">
    <source>
        <dbReference type="ARBA" id="ARBA00022679"/>
    </source>
</evidence>
<name>A0A0R1GJM4_9LACO</name>
<keyword evidence="6 10" id="KW-0274">FAD</keyword>
<dbReference type="Proteomes" id="UP000051461">
    <property type="component" value="Unassembled WGS sequence"/>
</dbReference>
<dbReference type="InterPro" id="IPR003374">
    <property type="entry name" value="ApbE-like_sf"/>
</dbReference>
<feature type="binding site" evidence="11">
    <location>
        <position position="304"/>
    </location>
    <ligand>
        <name>Mg(2+)</name>
        <dbReference type="ChEBI" id="CHEBI:18420"/>
    </ligand>
</feature>
<sequence>MEDFDILKIKKKAIIASVLLLLLPMVLTACAPKKQASDKILKQPYTKSEFILGTICTLTIYNRGKKAALAKGFARIHRSDNEASTTKAKSELNRVNRYAGIRPVKVSADMWPMMEKALYYSQDSDAAFDMAIGAITNLWKIGLPGARVPAQSEIDQALPLVNYQDVVLNAQNRTVFLKKKGMRLDFGGIAKGYIADQVRTVFRQNGVKNAIINLGGNIIVMGHSPLGKTRPWTVGIQDPVKSRGKTLGSIPAVDQSIVTAGIYEQYLKKNGHTYIYLMNHKTGYPYDNNLAGVTIVSPNSVDGDALSNAAFNKGVKAGLAYINAKHDQKIQAIFVTKDKKIYLSNGLKHKFKLNQKTNYQLGDPSKLTATE</sequence>
<dbReference type="AlphaFoldDB" id="A0A0R1GJM4"/>
<dbReference type="PANTHER" id="PTHR30040">
    <property type="entry name" value="THIAMINE BIOSYNTHESIS LIPOPROTEIN APBE"/>
    <property type="match status" value="1"/>
</dbReference>
<keyword evidence="4 10" id="KW-0808">Transferase</keyword>
<evidence type="ECO:0000256" key="2">
    <source>
        <dbReference type="ARBA" id="ARBA00016337"/>
    </source>
</evidence>
<dbReference type="InterPro" id="IPR024932">
    <property type="entry name" value="ApbE"/>
</dbReference>
<protein>
    <recommendedName>
        <fullName evidence="2 10">FAD:protein FMN transferase</fullName>
        <ecNumber evidence="1 10">2.7.1.180</ecNumber>
    </recommendedName>
    <alternativeName>
        <fullName evidence="8 10">Flavin transferase</fullName>
    </alternativeName>
</protein>
<evidence type="ECO:0000256" key="8">
    <source>
        <dbReference type="ARBA" id="ARBA00031306"/>
    </source>
</evidence>
<comment type="cofactor">
    <cofactor evidence="11">
        <name>Mg(2+)</name>
        <dbReference type="ChEBI" id="CHEBI:18420"/>
    </cofactor>
    <cofactor evidence="11">
        <name>Mn(2+)</name>
        <dbReference type="ChEBI" id="CHEBI:29035"/>
    </cofactor>
    <text evidence="11">Magnesium. Can also use manganese.</text>
</comment>
<keyword evidence="7 10" id="KW-0460">Magnesium</keyword>
<evidence type="ECO:0000256" key="10">
    <source>
        <dbReference type="PIRNR" id="PIRNR006268"/>
    </source>
</evidence>
<dbReference type="PANTHER" id="PTHR30040:SF2">
    <property type="entry name" value="FAD:PROTEIN FMN TRANSFERASE"/>
    <property type="match status" value="1"/>
</dbReference>
<dbReference type="GO" id="GO:0016740">
    <property type="term" value="F:transferase activity"/>
    <property type="evidence" value="ECO:0007669"/>
    <property type="project" value="UniProtKB-UniRule"/>
</dbReference>
<evidence type="ECO:0000256" key="5">
    <source>
        <dbReference type="ARBA" id="ARBA00022723"/>
    </source>
</evidence>
<comment type="caution">
    <text evidence="12">The sequence shown here is derived from an EMBL/GenBank/DDBJ whole genome shotgun (WGS) entry which is preliminary data.</text>
</comment>
<comment type="catalytic activity">
    <reaction evidence="9 10">
        <text>L-threonyl-[protein] + FAD = FMN-L-threonyl-[protein] + AMP + H(+)</text>
        <dbReference type="Rhea" id="RHEA:36847"/>
        <dbReference type="Rhea" id="RHEA-COMP:11060"/>
        <dbReference type="Rhea" id="RHEA-COMP:11061"/>
        <dbReference type="ChEBI" id="CHEBI:15378"/>
        <dbReference type="ChEBI" id="CHEBI:30013"/>
        <dbReference type="ChEBI" id="CHEBI:57692"/>
        <dbReference type="ChEBI" id="CHEBI:74257"/>
        <dbReference type="ChEBI" id="CHEBI:456215"/>
        <dbReference type="EC" id="2.7.1.180"/>
    </reaction>
</comment>
<dbReference type="STRING" id="1423726.FC07_GL000765"/>
<dbReference type="GO" id="GO:0046872">
    <property type="term" value="F:metal ion binding"/>
    <property type="evidence" value="ECO:0007669"/>
    <property type="project" value="UniProtKB-UniRule"/>
</dbReference>
<evidence type="ECO:0000256" key="7">
    <source>
        <dbReference type="ARBA" id="ARBA00022842"/>
    </source>
</evidence>
<comment type="similarity">
    <text evidence="10">Belongs to the ApbE family.</text>
</comment>
<accession>A0A0R1GJM4</accession>
<dbReference type="PIRSF" id="PIRSF006268">
    <property type="entry name" value="ApbE"/>
    <property type="match status" value="1"/>
</dbReference>
<evidence type="ECO:0000313" key="13">
    <source>
        <dbReference type="Proteomes" id="UP000051461"/>
    </source>
</evidence>
<evidence type="ECO:0000256" key="3">
    <source>
        <dbReference type="ARBA" id="ARBA00022630"/>
    </source>
</evidence>
<evidence type="ECO:0000256" key="11">
    <source>
        <dbReference type="PIRSR" id="PIRSR006268-2"/>
    </source>
</evidence>
<evidence type="ECO:0000256" key="1">
    <source>
        <dbReference type="ARBA" id="ARBA00011955"/>
    </source>
</evidence>
<reference evidence="12 13" key="1">
    <citation type="journal article" date="2015" name="Genome Announc.">
        <title>Expanding the biotechnology potential of lactobacilli through comparative genomics of 213 strains and associated genera.</title>
        <authorList>
            <person name="Sun Z."/>
            <person name="Harris H.M."/>
            <person name="McCann A."/>
            <person name="Guo C."/>
            <person name="Argimon S."/>
            <person name="Zhang W."/>
            <person name="Yang X."/>
            <person name="Jeffery I.B."/>
            <person name="Cooney J.C."/>
            <person name="Kagawa T.F."/>
            <person name="Liu W."/>
            <person name="Song Y."/>
            <person name="Salvetti E."/>
            <person name="Wrobel A."/>
            <person name="Rasinkangas P."/>
            <person name="Parkhill J."/>
            <person name="Rea M.C."/>
            <person name="O'Sullivan O."/>
            <person name="Ritari J."/>
            <person name="Douillard F.P."/>
            <person name="Paul Ross R."/>
            <person name="Yang R."/>
            <person name="Briner A.E."/>
            <person name="Felis G.E."/>
            <person name="de Vos W.M."/>
            <person name="Barrangou R."/>
            <person name="Klaenhammer T.R."/>
            <person name="Caufield P.W."/>
            <person name="Cui Y."/>
            <person name="Zhang H."/>
            <person name="O'Toole P.W."/>
        </authorList>
    </citation>
    <scope>NUCLEOTIDE SEQUENCE [LARGE SCALE GENOMIC DNA]</scope>
    <source>
        <strain evidence="12 13">DSM 20003</strain>
    </source>
</reference>
<evidence type="ECO:0000313" key="12">
    <source>
        <dbReference type="EMBL" id="KRK34200.1"/>
    </source>
</evidence>
<dbReference type="EC" id="2.7.1.180" evidence="1 10"/>
<dbReference type="EMBL" id="AZDA01000093">
    <property type="protein sequence ID" value="KRK34200.1"/>
    <property type="molecule type" value="Genomic_DNA"/>
</dbReference>
<keyword evidence="12" id="KW-0449">Lipoprotein</keyword>
<organism evidence="12 13">
    <name type="scientific">Loigolactobacillus bifermentans DSM 20003</name>
    <dbReference type="NCBI Taxonomy" id="1423726"/>
    <lineage>
        <taxon>Bacteria</taxon>
        <taxon>Bacillati</taxon>
        <taxon>Bacillota</taxon>
        <taxon>Bacilli</taxon>
        <taxon>Lactobacillales</taxon>
        <taxon>Lactobacillaceae</taxon>
        <taxon>Loigolactobacillus</taxon>
    </lineage>
</organism>
<dbReference type="PATRIC" id="fig|1423726.3.peg.787"/>
<keyword evidence="5 10" id="KW-0479">Metal-binding</keyword>
<evidence type="ECO:0000256" key="9">
    <source>
        <dbReference type="ARBA" id="ARBA00048540"/>
    </source>
</evidence>
<proteinExistence type="inferred from homology"/>
<dbReference type="SUPFAM" id="SSF143631">
    <property type="entry name" value="ApbE-like"/>
    <property type="match status" value="1"/>
</dbReference>
<evidence type="ECO:0000256" key="6">
    <source>
        <dbReference type="ARBA" id="ARBA00022827"/>
    </source>
</evidence>